<dbReference type="EMBL" id="AXZG01000035">
    <property type="protein sequence ID" value="ERT66502.1"/>
    <property type="molecule type" value="Genomic_DNA"/>
</dbReference>
<evidence type="ECO:0000313" key="1">
    <source>
        <dbReference type="EMBL" id="ERT66502.1"/>
    </source>
</evidence>
<comment type="caution">
    <text evidence="1">The sequence shown here is derived from an EMBL/GenBank/DDBJ whole genome shotgun (WGS) entry which is preliminary data.</text>
</comment>
<proteinExistence type="predicted"/>
<protein>
    <submittedName>
        <fullName evidence="1">Uncharacterized protein</fullName>
    </submittedName>
</protein>
<accession>U7V471</accession>
<organism evidence="1 2">
    <name type="scientific">Rothia aeria F0184</name>
    <dbReference type="NCBI Taxonomy" id="888019"/>
    <lineage>
        <taxon>Bacteria</taxon>
        <taxon>Bacillati</taxon>
        <taxon>Actinomycetota</taxon>
        <taxon>Actinomycetes</taxon>
        <taxon>Micrococcales</taxon>
        <taxon>Micrococcaceae</taxon>
        <taxon>Rothia</taxon>
    </lineage>
</organism>
<dbReference type="Proteomes" id="UP000017174">
    <property type="component" value="Unassembled WGS sequence"/>
</dbReference>
<name>U7V471_9MICC</name>
<reference evidence="1 2" key="1">
    <citation type="submission" date="2013-08" db="EMBL/GenBank/DDBJ databases">
        <authorList>
            <person name="Weinstock G."/>
            <person name="Sodergren E."/>
            <person name="Wylie T."/>
            <person name="Fulton L."/>
            <person name="Fulton R."/>
            <person name="Fronick C."/>
            <person name="O'Laughlin M."/>
            <person name="Godfrey J."/>
            <person name="Miner T."/>
            <person name="Herter B."/>
            <person name="Appelbaum E."/>
            <person name="Cordes M."/>
            <person name="Lek S."/>
            <person name="Wollam A."/>
            <person name="Pepin K.H."/>
            <person name="Palsikar V.B."/>
            <person name="Mitreva M."/>
            <person name="Wilson R.K."/>
        </authorList>
    </citation>
    <scope>NUCLEOTIDE SEQUENCE [LARGE SCALE GENOMIC DNA]</scope>
    <source>
        <strain evidence="1 2">F0184</strain>
    </source>
</reference>
<dbReference type="AlphaFoldDB" id="U7V471"/>
<sequence>MHFNPGHSGFLCIFVLVRVAARRAYRVSGVVVVRQLAVFHSLNSQAS</sequence>
<dbReference type="HOGENOM" id="CLU_3172777_0_0_11"/>
<gene>
    <name evidence="1" type="ORF">HMPREF0742_01157</name>
</gene>
<evidence type="ECO:0000313" key="2">
    <source>
        <dbReference type="Proteomes" id="UP000017174"/>
    </source>
</evidence>